<evidence type="ECO:0000256" key="5">
    <source>
        <dbReference type="ARBA" id="ARBA00022989"/>
    </source>
</evidence>
<evidence type="ECO:0000256" key="8">
    <source>
        <dbReference type="RuleBase" id="RU369017"/>
    </source>
</evidence>
<feature type="domain" description="Cation efflux protein transmembrane" evidence="11">
    <location>
        <begin position="499"/>
        <end position="694"/>
    </location>
</feature>
<dbReference type="Pfam" id="PF01545">
    <property type="entry name" value="Cation_efflux"/>
    <property type="match status" value="1"/>
</dbReference>
<dbReference type="GO" id="GO:1904257">
    <property type="term" value="P:zinc ion import into Golgi lumen"/>
    <property type="evidence" value="ECO:0007669"/>
    <property type="project" value="TreeGrafter"/>
</dbReference>
<keyword evidence="5 10" id="KW-1133">Transmembrane helix</keyword>
<evidence type="ECO:0000313" key="12">
    <source>
        <dbReference type="EMBL" id="KTB00574.1"/>
    </source>
</evidence>
<comment type="subcellular location">
    <subcellularLocation>
        <location evidence="8">Endoplasmic reticulum membrane</location>
        <topology evidence="8">Multi-pass membrane protein</topology>
    </subcellularLocation>
    <subcellularLocation>
        <location evidence="1">Membrane</location>
        <topology evidence="1">Multi-pass membrane protein</topology>
    </subcellularLocation>
</comment>
<organism evidence="12 13">
    <name type="scientific">Candida glabrata</name>
    <name type="common">Yeast</name>
    <name type="synonym">Torulopsis glabrata</name>
    <dbReference type="NCBI Taxonomy" id="5478"/>
    <lineage>
        <taxon>Eukaryota</taxon>
        <taxon>Fungi</taxon>
        <taxon>Dikarya</taxon>
        <taxon>Ascomycota</taxon>
        <taxon>Saccharomycotina</taxon>
        <taxon>Saccharomycetes</taxon>
        <taxon>Saccharomycetales</taxon>
        <taxon>Saccharomycetaceae</taxon>
        <taxon>Nakaseomyces</taxon>
    </lineage>
</organism>
<dbReference type="AlphaFoldDB" id="A0A0W0E3P8"/>
<protein>
    <recommendedName>
        <fullName evidence="8">Zinc transporter</fullName>
    </recommendedName>
</protein>
<keyword evidence="6 8" id="KW-0406">Ion transport</keyword>
<feature type="compositionally biased region" description="Basic and acidic residues" evidence="9">
    <location>
        <begin position="750"/>
        <end position="775"/>
    </location>
</feature>
<evidence type="ECO:0000256" key="4">
    <source>
        <dbReference type="ARBA" id="ARBA00022692"/>
    </source>
</evidence>
<feature type="transmembrane region" description="Helical" evidence="10">
    <location>
        <begin position="640"/>
        <end position="661"/>
    </location>
</feature>
<name>A0A0W0E3P8_CANGB</name>
<dbReference type="FunFam" id="1.20.1510.10:FF:000014">
    <property type="entry name" value="Cation efflux protein/ zinc transporter"/>
    <property type="match status" value="1"/>
</dbReference>
<dbReference type="PANTHER" id="PTHR45755">
    <property type="match status" value="1"/>
</dbReference>
<evidence type="ECO:0000259" key="11">
    <source>
        <dbReference type="Pfam" id="PF01545"/>
    </source>
</evidence>
<evidence type="ECO:0000256" key="6">
    <source>
        <dbReference type="ARBA" id="ARBA00023065"/>
    </source>
</evidence>
<keyword evidence="7 10" id="KW-0472">Membrane</keyword>
<feature type="transmembrane region" description="Helical" evidence="10">
    <location>
        <begin position="668"/>
        <end position="689"/>
    </location>
</feature>
<dbReference type="VEuPathDB" id="FungiDB:B1J91_F05401g"/>
<feature type="transmembrane region" description="Helical" evidence="10">
    <location>
        <begin position="342"/>
        <end position="363"/>
    </location>
</feature>
<reference evidence="12 13" key="1">
    <citation type="submission" date="2015-10" db="EMBL/GenBank/DDBJ databases">
        <title>Draft genomes sequences of Candida glabrata isolates 1A, 1B, 2A, 2B, 3A and 3B.</title>
        <authorList>
            <person name="Haavelsrud O.E."/>
            <person name="Gaustad P."/>
        </authorList>
    </citation>
    <scope>NUCLEOTIDE SEQUENCE [LARGE SCALE GENOMIC DNA]</scope>
    <source>
        <strain evidence="12">910700640</strain>
    </source>
</reference>
<dbReference type="GO" id="GO:0006882">
    <property type="term" value="P:intracellular zinc ion homeostasis"/>
    <property type="evidence" value="ECO:0007669"/>
    <property type="project" value="EnsemblFungi"/>
</dbReference>
<comment type="function">
    <text evidence="8">Functions as a zinc transporter.</text>
</comment>
<feature type="transmembrane region" description="Helical" evidence="10">
    <location>
        <begin position="407"/>
        <end position="430"/>
    </location>
</feature>
<dbReference type="PANTHER" id="PTHR45755:SF4">
    <property type="entry name" value="ZINC TRANSPORTER 7"/>
    <property type="match status" value="1"/>
</dbReference>
<dbReference type="GO" id="GO:0005794">
    <property type="term" value="C:Golgi apparatus"/>
    <property type="evidence" value="ECO:0007669"/>
    <property type="project" value="TreeGrafter"/>
</dbReference>
<dbReference type="GO" id="GO:0005385">
    <property type="term" value="F:zinc ion transmembrane transporter activity"/>
    <property type="evidence" value="ECO:0007669"/>
    <property type="project" value="UniProtKB-UniRule"/>
</dbReference>
<dbReference type="NCBIfam" id="TIGR01297">
    <property type="entry name" value="CDF"/>
    <property type="match status" value="1"/>
</dbReference>
<feature type="transmembrane region" description="Helical" evidence="10">
    <location>
        <begin position="529"/>
        <end position="548"/>
    </location>
</feature>
<feature type="transmembrane region" description="Helical" evidence="10">
    <location>
        <begin position="298"/>
        <end position="321"/>
    </location>
</feature>
<evidence type="ECO:0000256" key="3">
    <source>
        <dbReference type="ARBA" id="ARBA00022448"/>
    </source>
</evidence>
<dbReference type="VEuPathDB" id="FungiDB:CAGL0F05401g"/>
<feature type="transmembrane region" description="Helical" evidence="10">
    <location>
        <begin position="268"/>
        <end position="292"/>
    </location>
</feature>
<gene>
    <name evidence="12" type="ORF">AO440_001325</name>
</gene>
<evidence type="ECO:0000256" key="10">
    <source>
        <dbReference type="SAM" id="Phobius"/>
    </source>
</evidence>
<feature type="transmembrane region" description="Helical" evidence="10">
    <location>
        <begin position="182"/>
        <end position="203"/>
    </location>
</feature>
<dbReference type="InterPro" id="IPR002524">
    <property type="entry name" value="Cation_efflux"/>
</dbReference>
<dbReference type="InterPro" id="IPR045316">
    <property type="entry name" value="Msc2-like"/>
</dbReference>
<comment type="caution">
    <text evidence="12">The sequence shown here is derived from an EMBL/GenBank/DDBJ whole genome shotgun (WGS) entry which is preliminary data.</text>
</comment>
<keyword evidence="4 10" id="KW-0812">Transmembrane</keyword>
<feature type="transmembrane region" description="Helical" evidence="10">
    <location>
        <begin position="498"/>
        <end position="517"/>
    </location>
</feature>
<feature type="transmembrane region" description="Helical" evidence="10">
    <location>
        <begin position="228"/>
        <end position="256"/>
    </location>
</feature>
<dbReference type="Gene3D" id="1.20.1510.10">
    <property type="entry name" value="Cation efflux protein transmembrane domain"/>
    <property type="match status" value="1"/>
</dbReference>
<evidence type="ECO:0000256" key="1">
    <source>
        <dbReference type="ARBA" id="ARBA00004141"/>
    </source>
</evidence>
<feature type="transmembrane region" description="Helical" evidence="10">
    <location>
        <begin position="568"/>
        <end position="590"/>
    </location>
</feature>
<dbReference type="InterPro" id="IPR058533">
    <property type="entry name" value="Cation_efflux_TM"/>
</dbReference>
<accession>A0A0W0E3P8</accession>
<feature type="region of interest" description="Disordered" evidence="9">
    <location>
        <begin position="733"/>
        <end position="775"/>
    </location>
</feature>
<dbReference type="VEuPathDB" id="FungiDB:GWK60_F05005"/>
<dbReference type="OrthoDB" id="78669at2759"/>
<sequence length="851" mass="95588">MCPIETCIMNDTLLRTNTRSSFCIQIYKPINSTVYNLISYDSKDLVILYFICSISINSKVSEDYCHTFKINCILKSWFCFNKESNYDILNKWASLIGKGNSIKKVLDLVKNRSHIIQILFCFMQIMSVQGLLDRIPLLISYPTIILSSNLIIPSHREVLQRGSVGIVDYEHTFFNTDHFIRLVLLPIFTASTFICLGSLFHVIESPLGRLNPNHSLKWTDIIKSYGPIFLILFMLSQLNFIQGSIQSTILSLLVIREYGKMNISNKKLNFSCAIGSVKIFIPLFFISLIIAYDPESYYYLFSNLLSYSIVVFIVLVLVPYTKSTAINKEKSQELKLTTDYKYQLFFLPLLSLGALLMSSHIYGMYQVQLLMLLVYVGCLSIFFLTVADIKTTELGTNGESNCPSDFYLANISLEYTLSACGFMAILLQYLSFNKIVSNIRGDIFTLVFVLAAECCNSLLSEKEQEIVHNHSHSRVTASEKSNVSLLKQIALNEDTRSIFSFLLLNTTFMFVQLLYSFRSKSLGLLSDSLHMALDCTSLLLGLIAGALSKNPPSDKFPFALKSLGTLAGFTNGILLLGIVCGIFIEALGRFFNPVHLHGTSELLVVAILGLLVNLVGLFAFDHAGHGHAEGAGHEENMKGIFLHILADTLGSAGVIVSTILIKLTGWTVFDPLASMFIASLILVSSIPLLKSSMNGILFKLDDRNHNVVKNALNQISMTPGITGYTTPRFWPSQSSSVSMHGHSHGHSHSHSSDHTHEHEHKDEHEHEHQHEDKHVHEVHKEHDETSDTSNEKLTGYIHVQYIDGENSTIIKKRVEKIFENNAIRAWIQVEPQSSECWCRSAQVQQPLPMSK</sequence>
<evidence type="ECO:0000256" key="2">
    <source>
        <dbReference type="ARBA" id="ARBA00008873"/>
    </source>
</evidence>
<evidence type="ECO:0000256" key="7">
    <source>
        <dbReference type="ARBA" id="ARBA00023136"/>
    </source>
</evidence>
<feature type="transmembrane region" description="Helical" evidence="10">
    <location>
        <begin position="602"/>
        <end position="620"/>
    </location>
</feature>
<feature type="transmembrane region" description="Helical" evidence="10">
    <location>
        <begin position="369"/>
        <end position="387"/>
    </location>
</feature>
<comment type="similarity">
    <text evidence="2 8">Belongs to the cation diffusion facilitator (CDF) transporter (TC 2.A.4) family. SLC30A subfamily.</text>
</comment>
<proteinExistence type="inferred from homology"/>
<keyword evidence="3 8" id="KW-0813">Transport</keyword>
<dbReference type="GO" id="GO:0005789">
    <property type="term" value="C:endoplasmic reticulum membrane"/>
    <property type="evidence" value="ECO:0007669"/>
    <property type="project" value="UniProtKB-SubCell"/>
</dbReference>
<keyword evidence="8" id="KW-0256">Endoplasmic reticulum</keyword>
<evidence type="ECO:0000256" key="9">
    <source>
        <dbReference type="SAM" id="MobiDB-lite"/>
    </source>
</evidence>
<dbReference type="SUPFAM" id="SSF161111">
    <property type="entry name" value="Cation efflux protein transmembrane domain-like"/>
    <property type="match status" value="1"/>
</dbReference>
<evidence type="ECO:0000313" key="13">
    <source>
        <dbReference type="Proteomes" id="UP000054886"/>
    </source>
</evidence>
<dbReference type="InterPro" id="IPR027469">
    <property type="entry name" value="Cation_efflux_TMD_sf"/>
</dbReference>
<dbReference type="Proteomes" id="UP000054886">
    <property type="component" value="Unassembled WGS sequence"/>
</dbReference>
<dbReference type="GO" id="GO:0031410">
    <property type="term" value="C:cytoplasmic vesicle"/>
    <property type="evidence" value="ECO:0007669"/>
    <property type="project" value="TreeGrafter"/>
</dbReference>
<dbReference type="VEuPathDB" id="FungiDB:GVI51_F05027"/>
<dbReference type="EMBL" id="LLZZ01000137">
    <property type="protein sequence ID" value="KTB00574.1"/>
    <property type="molecule type" value="Genomic_DNA"/>
</dbReference>